<keyword evidence="5" id="KW-1185">Reference proteome</keyword>
<evidence type="ECO:0000313" key="4">
    <source>
        <dbReference type="EMBL" id="EGV51762.1"/>
    </source>
</evidence>
<comment type="similarity">
    <text evidence="1">Belongs to the N-Me-Phe pilin family.</text>
</comment>
<keyword evidence="4" id="KW-0808">Transferase</keyword>
<dbReference type="AlphaFoldDB" id="G2DC93"/>
<gene>
    <name evidence="4" type="primary">pilS</name>
    <name evidence="4" type="ORF">Rifp1Sym_az00180</name>
</gene>
<feature type="transmembrane region" description="Helical" evidence="3">
    <location>
        <begin position="35"/>
        <end position="56"/>
    </location>
</feature>
<reference evidence="4" key="1">
    <citation type="journal article" date="2011" name="ISME J.">
        <title>The endosymbionts of the deep-sea tubeworms Riftia pachyptila and Tevnia jerichonana share an identical physiology as revealed by proteogenomic analyses.</title>
        <authorList>
            <person name="Gardebrecht A."/>
            <person name="Markert S."/>
            <person name="Felbeck H."/>
            <person name="Thuermer A."/>
            <person name="Albrecht D."/>
            <person name="Wollherr A."/>
            <person name="Kabisch J."/>
            <person name="Lehmann R."/>
            <person name="Daniel R."/>
            <person name="Liesegang H."/>
            <person name="Hecker M."/>
            <person name="Sievert S.M."/>
            <person name="Schweder T."/>
        </authorList>
    </citation>
    <scope>NUCLEOTIDE SEQUENCE [LARGE SCALE GENOMIC DNA]</scope>
</reference>
<dbReference type="Gene3D" id="3.30.700.10">
    <property type="entry name" value="Glycoprotein, Type 4 Pilin"/>
    <property type="match status" value="1"/>
</dbReference>
<sequence length="183" mass="18861">MTATGQTLRVLGSPSPPNRYFEENAAMKNQSGFTLIELMIVVAIIAILAAIAIPAYNGYITEANVTRVNTAYEEGINFVRSEMSRRQSVVARGGTFPTDTTAEWITALNNSGGTAPSGDAAFAQAANGAGDVIVVGGNGTDASDLTLTRPAYDPAGDGTGVAQEIATITVNGAISYNPVRTGS</sequence>
<name>G2DC93_9GAMM</name>
<accession>G2DC93</accession>
<comment type="caution">
    <text evidence="4">The sequence shown here is derived from an EMBL/GenBank/DDBJ whole genome shotgun (WGS) entry which is preliminary data.</text>
</comment>
<dbReference type="InterPro" id="IPR012902">
    <property type="entry name" value="N_methyl_site"/>
</dbReference>
<dbReference type="PROSITE" id="PS00409">
    <property type="entry name" value="PROKAR_NTER_METHYL"/>
    <property type="match status" value="1"/>
</dbReference>
<protein>
    <submittedName>
        <fullName evidence="4">Sensor protein pilS</fullName>
        <ecNumber evidence="4">2.7.13.3</ecNumber>
    </submittedName>
</protein>
<keyword evidence="3" id="KW-1133">Transmembrane helix</keyword>
<keyword evidence="3" id="KW-0812">Transmembrane</keyword>
<keyword evidence="3" id="KW-0472">Membrane</keyword>
<dbReference type="Pfam" id="PF07963">
    <property type="entry name" value="N_methyl"/>
    <property type="match status" value="1"/>
</dbReference>
<dbReference type="EC" id="2.7.13.3" evidence="4"/>
<dbReference type="EMBL" id="AFOC01000027">
    <property type="protein sequence ID" value="EGV51762.1"/>
    <property type="molecule type" value="Genomic_DNA"/>
</dbReference>
<dbReference type="InterPro" id="IPR045584">
    <property type="entry name" value="Pilin-like"/>
</dbReference>
<evidence type="ECO:0000256" key="2">
    <source>
        <dbReference type="ARBA" id="ARBA00022481"/>
    </source>
</evidence>
<dbReference type="PANTHER" id="PTHR30093">
    <property type="entry name" value="GENERAL SECRETION PATHWAY PROTEIN G"/>
    <property type="match status" value="1"/>
</dbReference>
<evidence type="ECO:0000313" key="5">
    <source>
        <dbReference type="Proteomes" id="UP000004491"/>
    </source>
</evidence>
<dbReference type="SUPFAM" id="SSF54523">
    <property type="entry name" value="Pili subunits"/>
    <property type="match status" value="1"/>
</dbReference>
<evidence type="ECO:0000256" key="1">
    <source>
        <dbReference type="ARBA" id="ARBA00005233"/>
    </source>
</evidence>
<proteinExistence type="inferred from homology"/>
<dbReference type="PANTHER" id="PTHR30093:SF34">
    <property type="entry name" value="PREPILIN PEPTIDASE-DEPENDENT PROTEIN D"/>
    <property type="match status" value="1"/>
</dbReference>
<keyword evidence="2" id="KW-0488">Methylation</keyword>
<organism evidence="4 5">
    <name type="scientific">endosymbiont of Riftia pachyptila</name>
    <name type="common">vent Ph05</name>
    <dbReference type="NCBI Taxonomy" id="1048808"/>
    <lineage>
        <taxon>Bacteria</taxon>
        <taxon>Pseudomonadati</taxon>
        <taxon>Pseudomonadota</taxon>
        <taxon>Gammaproteobacteria</taxon>
        <taxon>sulfur-oxidizing symbionts</taxon>
    </lineage>
</organism>
<dbReference type="GO" id="GO:0004673">
    <property type="term" value="F:protein histidine kinase activity"/>
    <property type="evidence" value="ECO:0007669"/>
    <property type="project" value="UniProtKB-EC"/>
</dbReference>
<dbReference type="NCBIfam" id="TIGR02532">
    <property type="entry name" value="IV_pilin_GFxxxE"/>
    <property type="match status" value="1"/>
</dbReference>
<dbReference type="Proteomes" id="UP000004491">
    <property type="component" value="Unassembled WGS sequence"/>
</dbReference>
<evidence type="ECO:0000256" key="3">
    <source>
        <dbReference type="SAM" id="Phobius"/>
    </source>
</evidence>